<keyword evidence="6 10" id="KW-0289">Folate biosynthesis</keyword>
<evidence type="ECO:0000256" key="2">
    <source>
        <dbReference type="ARBA" id="ARBA00001353"/>
    </source>
</evidence>
<dbReference type="GO" id="GO:0005737">
    <property type="term" value="C:cytoplasm"/>
    <property type="evidence" value="ECO:0007669"/>
    <property type="project" value="TreeGrafter"/>
</dbReference>
<dbReference type="SUPFAM" id="SSF55620">
    <property type="entry name" value="Tetrahydrobiopterin biosynthesis enzymes-like"/>
    <property type="match status" value="1"/>
</dbReference>
<keyword evidence="8 10" id="KW-0456">Lyase</keyword>
<dbReference type="PANTHER" id="PTHR42844:SF1">
    <property type="entry name" value="DIHYDRONEOPTERIN ALDOLASE 1-RELATED"/>
    <property type="match status" value="1"/>
</dbReference>
<dbReference type="PANTHER" id="PTHR42844">
    <property type="entry name" value="DIHYDRONEOPTERIN ALDOLASE 1-RELATED"/>
    <property type="match status" value="1"/>
</dbReference>
<evidence type="ECO:0000256" key="9">
    <source>
        <dbReference type="ARBA" id="ARBA00059496"/>
    </source>
</evidence>
<keyword evidence="7" id="KW-0413">Isomerase</keyword>
<dbReference type="SMART" id="SM00905">
    <property type="entry name" value="FolB"/>
    <property type="match status" value="1"/>
</dbReference>
<evidence type="ECO:0000256" key="6">
    <source>
        <dbReference type="ARBA" id="ARBA00022909"/>
    </source>
</evidence>
<name>K2J5U6_9GAMM</name>
<comment type="catalytic activity">
    <reaction evidence="2 10">
        <text>7,8-dihydroneopterin = 6-hydroxymethyl-7,8-dihydropterin + glycolaldehyde</text>
        <dbReference type="Rhea" id="RHEA:10540"/>
        <dbReference type="ChEBI" id="CHEBI:17001"/>
        <dbReference type="ChEBI" id="CHEBI:17071"/>
        <dbReference type="ChEBI" id="CHEBI:44841"/>
        <dbReference type="EC" id="4.1.2.25"/>
    </reaction>
</comment>
<dbReference type="PATRIC" id="fig|745411.4.peg.2771"/>
<protein>
    <recommendedName>
        <fullName evidence="10">7,8-dihydroneopterin aldolase</fullName>
        <ecNumber evidence="10">4.1.2.25</ecNumber>
    </recommendedName>
</protein>
<comment type="pathway">
    <text evidence="3 10">Cofactor biosynthesis; tetrahydrofolate biosynthesis; 2-amino-4-hydroxy-6-hydroxymethyl-7,8-dihydropteridine diphosphate from 7,8-dihydroneopterin triphosphate: step 3/4.</text>
</comment>
<feature type="domain" description="Dihydroneopterin aldolase/epimerase" evidence="11">
    <location>
        <begin position="5"/>
        <end position="115"/>
    </location>
</feature>
<sequence>MTDRIFIEGLEVYAVIGVFDWEKTHKRKLVFDLELATDIRAAARGDDYGQALCYGKISAFITQYTENHQFELLETLAERIAQHLISDFGVSWLRLKLSKPRAVANARNVGLIIERQP</sequence>
<gene>
    <name evidence="12" type="ORF">B3C1_14083</name>
</gene>
<dbReference type="Proteomes" id="UP000006755">
    <property type="component" value="Unassembled WGS sequence"/>
</dbReference>
<evidence type="ECO:0000256" key="7">
    <source>
        <dbReference type="ARBA" id="ARBA00023235"/>
    </source>
</evidence>
<comment type="caution">
    <text evidence="12">The sequence shown here is derived from an EMBL/GenBank/DDBJ whole genome shotgun (WGS) entry which is preliminary data.</text>
</comment>
<dbReference type="UniPathway" id="UPA00077">
    <property type="reaction ID" value="UER00154"/>
</dbReference>
<dbReference type="InterPro" id="IPR043133">
    <property type="entry name" value="GTP-CH-I_C/QueF"/>
</dbReference>
<reference evidence="12 13" key="1">
    <citation type="journal article" date="2012" name="J. Bacteriol.">
        <title>Genome Sequence of Gallaecimonas xiamenensis Type Strain 3-C-1.</title>
        <authorList>
            <person name="Lai Q."/>
            <person name="Wang L."/>
            <person name="Wang W."/>
            <person name="Shao Z."/>
        </authorList>
    </citation>
    <scope>NUCLEOTIDE SEQUENCE [LARGE SCALE GENOMIC DNA]</scope>
    <source>
        <strain evidence="12 13">3-C-1</strain>
    </source>
</reference>
<dbReference type="AlphaFoldDB" id="K2J5U6"/>
<comment type="catalytic activity">
    <reaction evidence="1">
        <text>7,8-dihydroneopterin = 7,8-dihydromonapterin</text>
        <dbReference type="Rhea" id="RHEA:45328"/>
        <dbReference type="ChEBI" id="CHEBI:17001"/>
        <dbReference type="ChEBI" id="CHEBI:71175"/>
        <dbReference type="EC" id="5.1.99.8"/>
    </reaction>
</comment>
<evidence type="ECO:0000313" key="12">
    <source>
        <dbReference type="EMBL" id="EKE70237.1"/>
    </source>
</evidence>
<evidence type="ECO:0000256" key="4">
    <source>
        <dbReference type="ARBA" id="ARBA00005708"/>
    </source>
</evidence>
<comment type="function">
    <text evidence="9">Catalyzes the conversion of 7,8-dihydroneopterin to 6-hydroxymethyl-7,8-dihydropterin. Can use L-threo-dihydroneopterin and D-erythro-dihydroneopterin as substrates for the formation of 6-hydroxymethyldihydropterin, but it can also catalyze the epimerization of carbon 2' of dihydroneopterin to dihydromonapterin at appreciable velocity.</text>
</comment>
<organism evidence="12 13">
    <name type="scientific">Gallaecimonas xiamenensis 3-C-1</name>
    <dbReference type="NCBI Taxonomy" id="745411"/>
    <lineage>
        <taxon>Bacteria</taxon>
        <taxon>Pseudomonadati</taxon>
        <taxon>Pseudomonadota</taxon>
        <taxon>Gammaproteobacteria</taxon>
        <taxon>Enterobacterales</taxon>
        <taxon>Gallaecimonadaceae</taxon>
        <taxon>Gallaecimonas</taxon>
    </lineage>
</organism>
<dbReference type="GO" id="GO:0046656">
    <property type="term" value="P:folic acid biosynthetic process"/>
    <property type="evidence" value="ECO:0007669"/>
    <property type="project" value="UniProtKB-UniRule"/>
</dbReference>
<dbReference type="GO" id="GO:0016853">
    <property type="term" value="F:isomerase activity"/>
    <property type="evidence" value="ECO:0007669"/>
    <property type="project" value="UniProtKB-KW"/>
</dbReference>
<dbReference type="EC" id="4.1.2.25" evidence="10"/>
<dbReference type="FunFam" id="3.30.1130.10:FF:000002">
    <property type="entry name" value="7,8-dihydroneopterin aldolase"/>
    <property type="match status" value="1"/>
</dbReference>
<evidence type="ECO:0000313" key="13">
    <source>
        <dbReference type="Proteomes" id="UP000006755"/>
    </source>
</evidence>
<comment type="similarity">
    <text evidence="4 10">Belongs to the DHNA family.</text>
</comment>
<evidence type="ECO:0000256" key="8">
    <source>
        <dbReference type="ARBA" id="ARBA00023239"/>
    </source>
</evidence>
<evidence type="ECO:0000259" key="11">
    <source>
        <dbReference type="SMART" id="SM00905"/>
    </source>
</evidence>
<accession>K2J5U6</accession>
<dbReference type="STRING" id="745411.B3C1_14083"/>
<dbReference type="InterPro" id="IPR006156">
    <property type="entry name" value="Dihydroneopterin_aldolase"/>
</dbReference>
<dbReference type="EMBL" id="AMRI01000021">
    <property type="protein sequence ID" value="EKE70237.1"/>
    <property type="molecule type" value="Genomic_DNA"/>
</dbReference>
<dbReference type="GO" id="GO:0046654">
    <property type="term" value="P:tetrahydrofolate biosynthetic process"/>
    <property type="evidence" value="ECO:0007669"/>
    <property type="project" value="UniProtKB-UniRule"/>
</dbReference>
<evidence type="ECO:0000256" key="10">
    <source>
        <dbReference type="RuleBase" id="RU362079"/>
    </source>
</evidence>
<dbReference type="NCBIfam" id="TIGR00525">
    <property type="entry name" value="folB"/>
    <property type="match status" value="1"/>
</dbReference>
<dbReference type="Pfam" id="PF02152">
    <property type="entry name" value="FolB"/>
    <property type="match status" value="1"/>
</dbReference>
<dbReference type="Gene3D" id="3.30.1130.10">
    <property type="match status" value="1"/>
</dbReference>
<evidence type="ECO:0000256" key="5">
    <source>
        <dbReference type="ARBA" id="ARBA00011823"/>
    </source>
</evidence>
<dbReference type="NCBIfam" id="TIGR00526">
    <property type="entry name" value="folB_dom"/>
    <property type="match status" value="1"/>
</dbReference>
<dbReference type="InterPro" id="IPR006157">
    <property type="entry name" value="FolB_dom"/>
</dbReference>
<dbReference type="RefSeq" id="WP_008485633.1">
    <property type="nucleotide sequence ID" value="NZ_AMRI01000021.1"/>
</dbReference>
<dbReference type="CDD" id="cd00534">
    <property type="entry name" value="DHNA_DHNTPE"/>
    <property type="match status" value="1"/>
</dbReference>
<keyword evidence="13" id="KW-1185">Reference proteome</keyword>
<dbReference type="OrthoDB" id="9810587at2"/>
<evidence type="ECO:0000256" key="1">
    <source>
        <dbReference type="ARBA" id="ARBA00000693"/>
    </source>
</evidence>
<dbReference type="GO" id="GO:0004150">
    <property type="term" value="F:dihydroneopterin aldolase activity"/>
    <property type="evidence" value="ECO:0007669"/>
    <property type="project" value="UniProtKB-UniRule"/>
</dbReference>
<evidence type="ECO:0000256" key="3">
    <source>
        <dbReference type="ARBA" id="ARBA00005013"/>
    </source>
</evidence>
<comment type="subunit">
    <text evidence="5">Homooctamer.</text>
</comment>
<proteinExistence type="inferred from homology"/>
<dbReference type="eggNOG" id="COG1539">
    <property type="taxonomic scope" value="Bacteria"/>
</dbReference>